<dbReference type="PANTHER" id="PTHR32309:SF31">
    <property type="entry name" value="CAPSULAR EXOPOLYSACCHARIDE FAMILY"/>
    <property type="match status" value="1"/>
</dbReference>
<evidence type="ECO:0000259" key="10">
    <source>
        <dbReference type="Pfam" id="PF02706"/>
    </source>
</evidence>
<keyword evidence="11" id="KW-0614">Plasmid</keyword>
<dbReference type="EMBL" id="CP041241">
    <property type="protein sequence ID" value="QLL65962.1"/>
    <property type="molecule type" value="Genomic_DNA"/>
</dbReference>
<feature type="transmembrane region" description="Helical" evidence="9">
    <location>
        <begin position="47"/>
        <end position="66"/>
    </location>
</feature>
<keyword evidence="12" id="KW-1185">Reference proteome</keyword>
<dbReference type="Proteomes" id="UP000510721">
    <property type="component" value="Plasmid pEmeITTGR7c"/>
</dbReference>
<dbReference type="Pfam" id="PF02706">
    <property type="entry name" value="Wzz"/>
    <property type="match status" value="1"/>
</dbReference>
<keyword evidence="2" id="KW-1003">Cell membrane</keyword>
<dbReference type="InterPro" id="IPR027417">
    <property type="entry name" value="P-loop_NTPase"/>
</dbReference>
<organism evidence="11 12">
    <name type="scientific">Sinorhizobium mexicanum</name>
    <dbReference type="NCBI Taxonomy" id="375549"/>
    <lineage>
        <taxon>Bacteria</taxon>
        <taxon>Pseudomonadati</taxon>
        <taxon>Pseudomonadota</taxon>
        <taxon>Alphaproteobacteria</taxon>
        <taxon>Hyphomicrobiales</taxon>
        <taxon>Rhizobiaceae</taxon>
        <taxon>Sinorhizobium/Ensifer group</taxon>
        <taxon>Sinorhizobium</taxon>
    </lineage>
</organism>
<evidence type="ECO:0000256" key="3">
    <source>
        <dbReference type="ARBA" id="ARBA00022692"/>
    </source>
</evidence>
<feature type="domain" description="Polysaccharide chain length determinant N-terminal" evidence="10">
    <location>
        <begin position="34"/>
        <end position="122"/>
    </location>
</feature>
<evidence type="ECO:0000256" key="1">
    <source>
        <dbReference type="ARBA" id="ARBA00004651"/>
    </source>
</evidence>
<feature type="transmembrane region" description="Helical" evidence="9">
    <location>
        <begin position="469"/>
        <end position="492"/>
    </location>
</feature>
<geneLocation type="plasmid" evidence="12">
    <name>pemeittgr7c</name>
</geneLocation>
<dbReference type="CDD" id="cd05387">
    <property type="entry name" value="BY-kinase"/>
    <property type="match status" value="1"/>
</dbReference>
<dbReference type="GO" id="GO:0005886">
    <property type="term" value="C:plasma membrane"/>
    <property type="evidence" value="ECO:0007669"/>
    <property type="project" value="UniProtKB-SubCell"/>
</dbReference>
<evidence type="ECO:0000313" key="11">
    <source>
        <dbReference type="EMBL" id="QLL65962.1"/>
    </source>
</evidence>
<keyword evidence="4" id="KW-0547">Nucleotide-binding</keyword>
<gene>
    <name evidence="11" type="ORF">FKV68_32370</name>
</gene>
<feature type="coiled-coil region" evidence="8">
    <location>
        <begin position="370"/>
        <end position="411"/>
    </location>
</feature>
<keyword evidence="3 9" id="KW-0812">Transmembrane</keyword>
<comment type="subcellular location">
    <subcellularLocation>
        <location evidence="1">Cell membrane</location>
        <topology evidence="1">Multi-pass membrane protein</topology>
    </subcellularLocation>
</comment>
<proteinExistence type="predicted"/>
<dbReference type="InterPro" id="IPR003856">
    <property type="entry name" value="LPS_length_determ_N"/>
</dbReference>
<keyword evidence="7 9" id="KW-0472">Membrane</keyword>
<protein>
    <recommendedName>
        <fullName evidence="10">Polysaccharide chain length determinant N-terminal domain-containing protein</fullName>
    </recommendedName>
</protein>
<evidence type="ECO:0000256" key="2">
    <source>
        <dbReference type="ARBA" id="ARBA00022475"/>
    </source>
</evidence>
<dbReference type="InterPro" id="IPR050445">
    <property type="entry name" value="Bact_polysacc_biosynth/exp"/>
</dbReference>
<keyword evidence="6 9" id="KW-1133">Transmembrane helix</keyword>
<sequence length="769" mass="85520">MMLTFDRDFEVREEARRLANLGGASQREASIQSLHDVLDLLRRYARLIASVVVVGTLLATIVTYSLDKVYTASSTLVFDRNDTRPYESVLELQKLERDKSAMDTEMDLVRSREFLGFVVDDLKLQEDPYFNPRLAEKQAASETTWSSLTAFFGGSSDTSSARGREDRRANIVAGGRSRDRAITRLQASVAADRRGDSLAMTISVQHDLPARAAEVANGVASNYVAWTSRLKESAAQNTVNYLRLQAGGLATSIAKKEREMAEFAARSDLAFDPRDDVLRARTEQLNTQFTVARVDEAGAWAKYNEAKQLLASTGIDSAGKVLTSELLGTLRNEEGRLLRERAQLTAKFGRNHPLVVESDAQIVSNRRLINEEANRILRELENDAKVATVRAKKFQQEVSQLQKEMQVRNLDEIRRRELERDLLSEQKRYDEVVLRLGSFDPEQEEVKATARIASFAEIPRQPSFPRPALIIPVAAVASLLLAVVAMFVMDGLDTRIRTTRKVESIIKRPNIITIPDVEGILEPGQTPYQHMLASPHSPFARSMRSLCLAWRALEFGADVKVVMFFSAGAAEGKTTCALGMAATATLSGLRAVILDIDPKPNGAAGMLGISNRNPTLGMFLDGTTDLESIISVAPEYPFLRVINSRLGLHDHERLFQELRRRFDLVIIDPPAIAHDDDSVWLSSQVDAVLVMVAAGRTQETELLESVERLNIGRAPIVGSILNFAGRRGAGLKTWRPESLKSLWSQIRNKFRHMPAGGLPAFKKRDRARV</sequence>
<dbReference type="KEGG" id="emx:FKV68_32370"/>
<dbReference type="Gene3D" id="3.40.50.300">
    <property type="entry name" value="P-loop containing nucleotide triphosphate hydrolases"/>
    <property type="match status" value="1"/>
</dbReference>
<dbReference type="AlphaFoldDB" id="A0A859QJ83"/>
<evidence type="ECO:0000256" key="7">
    <source>
        <dbReference type="ARBA" id="ARBA00023136"/>
    </source>
</evidence>
<evidence type="ECO:0000256" key="9">
    <source>
        <dbReference type="SAM" id="Phobius"/>
    </source>
</evidence>
<keyword evidence="5" id="KW-0067">ATP-binding</keyword>
<evidence type="ECO:0000256" key="5">
    <source>
        <dbReference type="ARBA" id="ARBA00022840"/>
    </source>
</evidence>
<evidence type="ECO:0000256" key="4">
    <source>
        <dbReference type="ARBA" id="ARBA00022741"/>
    </source>
</evidence>
<dbReference type="InterPro" id="IPR005702">
    <property type="entry name" value="Wzc-like_C"/>
</dbReference>
<accession>A0A859QJ83</accession>
<dbReference type="PANTHER" id="PTHR32309">
    <property type="entry name" value="TYROSINE-PROTEIN KINASE"/>
    <property type="match status" value="1"/>
</dbReference>
<evidence type="ECO:0000256" key="6">
    <source>
        <dbReference type="ARBA" id="ARBA00022989"/>
    </source>
</evidence>
<reference evidence="11 12" key="1">
    <citation type="submission" date="2019-06" db="EMBL/GenBank/DDBJ databases">
        <title>Complete genome sequence of Ensifer mexicanus ITTG R7 isolated from nodules of Acacia angustissima (Mill.) Kuntze.</title>
        <authorList>
            <person name="Rincon-Rosales R."/>
            <person name="Rogel M.A."/>
            <person name="Guerrero G."/>
            <person name="Rincon-Molina C.I."/>
            <person name="Lopez-Lopez A."/>
            <person name="Martinez-Romero E."/>
        </authorList>
    </citation>
    <scope>NUCLEOTIDE SEQUENCE [LARGE SCALE GENOMIC DNA]</scope>
    <source>
        <strain evidence="11 12">ITTG R7</strain>
        <plasmid evidence="12">pemeittgr7c</plasmid>
    </source>
</reference>
<evidence type="ECO:0000256" key="8">
    <source>
        <dbReference type="SAM" id="Coils"/>
    </source>
</evidence>
<dbReference type="SUPFAM" id="SSF52540">
    <property type="entry name" value="P-loop containing nucleoside triphosphate hydrolases"/>
    <property type="match status" value="1"/>
</dbReference>
<evidence type="ECO:0000313" key="12">
    <source>
        <dbReference type="Proteomes" id="UP000510721"/>
    </source>
</evidence>
<keyword evidence="8" id="KW-0175">Coiled coil</keyword>
<name>A0A859QJ83_9HYPH</name>